<keyword evidence="3" id="KW-1185">Reference proteome</keyword>
<dbReference type="STRING" id="28885.EI16_09665"/>
<evidence type="ECO:0000313" key="2">
    <source>
        <dbReference type="EMBL" id="KDN96517.1"/>
    </source>
</evidence>
<organism evidence="2 3">
    <name type="scientific">Hydrogenovibrio marinus</name>
    <dbReference type="NCBI Taxonomy" id="28885"/>
    <lineage>
        <taxon>Bacteria</taxon>
        <taxon>Pseudomonadati</taxon>
        <taxon>Pseudomonadota</taxon>
        <taxon>Gammaproteobacteria</taxon>
        <taxon>Thiotrichales</taxon>
        <taxon>Piscirickettsiaceae</taxon>
        <taxon>Hydrogenovibrio</taxon>
    </lineage>
</organism>
<reference evidence="2 3" key="1">
    <citation type="submission" date="2014-04" db="EMBL/GenBank/DDBJ databases">
        <title>Draft genome sequence of Hydrogenovibrio marinus MH-110, a model organism for aerobic H2 metabolism.</title>
        <authorList>
            <person name="Cha H.J."/>
            <person name="Jo B.H."/>
            <person name="Hwang B.H."/>
        </authorList>
    </citation>
    <scope>NUCLEOTIDE SEQUENCE [LARGE SCALE GENOMIC DNA]</scope>
    <source>
        <strain evidence="2 3">MH-110</strain>
    </source>
</reference>
<keyword evidence="1" id="KW-0732">Signal</keyword>
<dbReference type="PROSITE" id="PS51257">
    <property type="entry name" value="PROKAR_LIPOPROTEIN"/>
    <property type="match status" value="1"/>
</dbReference>
<evidence type="ECO:0000256" key="1">
    <source>
        <dbReference type="SAM" id="SignalP"/>
    </source>
</evidence>
<proteinExistence type="predicted"/>
<dbReference type="Proteomes" id="UP000027341">
    <property type="component" value="Unassembled WGS sequence"/>
</dbReference>
<sequence>MKIKLLWILFLSVLSCSVWASNYPTFTLLNNSVQATFPSLPKEYDLSGYQKYVPGLRMFAAGDVPNKAVYILRYREFEQDKDVGAYNQKIKGMLDWSLKKSFEASGGILDEFTSIFDRKRNIYKAEFSGRYLEEGIWRYKSAIQIIYKRRVYDWSVMYPDKSLKWEYFDKYKSEFKVFK</sequence>
<protein>
    <recommendedName>
        <fullName evidence="4">Lipoprotein</fullName>
    </recommendedName>
</protein>
<dbReference type="AlphaFoldDB" id="A0A066ZSP4"/>
<evidence type="ECO:0000313" key="3">
    <source>
        <dbReference type="Proteomes" id="UP000027341"/>
    </source>
</evidence>
<feature type="signal peptide" evidence="1">
    <location>
        <begin position="1"/>
        <end position="20"/>
    </location>
</feature>
<accession>A0A066ZSP4</accession>
<comment type="caution">
    <text evidence="2">The sequence shown here is derived from an EMBL/GenBank/DDBJ whole genome shotgun (WGS) entry which is preliminary data.</text>
</comment>
<feature type="chain" id="PRO_5001632475" description="Lipoprotein" evidence="1">
    <location>
        <begin position="21"/>
        <end position="179"/>
    </location>
</feature>
<dbReference type="EMBL" id="JMIU01000001">
    <property type="protein sequence ID" value="KDN96517.1"/>
    <property type="molecule type" value="Genomic_DNA"/>
</dbReference>
<dbReference type="RefSeq" id="WP_029912833.1">
    <property type="nucleotide sequence ID" value="NZ_AP020335.1"/>
</dbReference>
<evidence type="ECO:0008006" key="4">
    <source>
        <dbReference type="Google" id="ProtNLM"/>
    </source>
</evidence>
<gene>
    <name evidence="2" type="ORF">EI16_09665</name>
</gene>
<name>A0A066ZSP4_HYDMR</name>